<evidence type="ECO:0000259" key="1">
    <source>
        <dbReference type="PROSITE" id="PS50157"/>
    </source>
</evidence>
<proteinExistence type="predicted"/>
<dbReference type="STRING" id="1237085.Ngar_c15060"/>
<dbReference type="SUPFAM" id="SSF50346">
    <property type="entry name" value="PRC-barrel domain"/>
    <property type="match status" value="1"/>
</dbReference>
<dbReference type="InterPro" id="IPR011033">
    <property type="entry name" value="PRC_barrel-like_sf"/>
</dbReference>
<evidence type="ECO:0000313" key="2">
    <source>
        <dbReference type="EMBL" id="AFU58441.1"/>
    </source>
</evidence>
<dbReference type="PROSITE" id="PS50157">
    <property type="entry name" value="ZINC_FINGER_C2H2_2"/>
    <property type="match status" value="1"/>
</dbReference>
<dbReference type="InterPro" id="IPR013087">
    <property type="entry name" value="Znf_C2H2_type"/>
</dbReference>
<protein>
    <submittedName>
        <fullName evidence="2">Zinc finger C2H2 domain-containing protein</fullName>
    </submittedName>
</protein>
<dbReference type="SMART" id="SM00355">
    <property type="entry name" value="ZnF_C2H2"/>
    <property type="match status" value="1"/>
</dbReference>
<organism evidence="2 3">
    <name type="scientific">Nitrososphaera gargensis (strain Ga9.2)</name>
    <dbReference type="NCBI Taxonomy" id="1237085"/>
    <lineage>
        <taxon>Archaea</taxon>
        <taxon>Nitrososphaerota</taxon>
        <taxon>Nitrososphaeria</taxon>
        <taxon>Nitrososphaerales</taxon>
        <taxon>Nitrososphaeraceae</taxon>
        <taxon>Nitrososphaera</taxon>
    </lineage>
</organism>
<keyword evidence="3" id="KW-1185">Reference proteome</keyword>
<sequence length="157" mass="18002">MEKEPASWTDLIHESVYASDDADIGDIEAINRYFLVVKSGLLNVRRYYIPVTRVEGWDGKVVWLKVPEAHVKSRYRKDDAPDPYYYHYSGAPPADEDAVRDLLIDLPKIPAKYEEDRPFLVAAASPKTPEPLHVFRCDLCNITFRTEDELSSHILGH</sequence>
<feature type="domain" description="C2H2-type" evidence="1">
    <location>
        <begin position="135"/>
        <end position="157"/>
    </location>
</feature>
<dbReference type="PROSITE" id="PS00028">
    <property type="entry name" value="ZINC_FINGER_C2H2_1"/>
    <property type="match status" value="1"/>
</dbReference>
<dbReference type="BioCyc" id="CNIT1237085:G1324-1504-MONOMER"/>
<gene>
    <name evidence="2" type="ordered locus">Ngar_c15060</name>
</gene>
<evidence type="ECO:0000313" key="3">
    <source>
        <dbReference type="Proteomes" id="UP000008037"/>
    </source>
</evidence>
<dbReference type="GeneID" id="13797765"/>
<dbReference type="Proteomes" id="UP000008037">
    <property type="component" value="Chromosome"/>
</dbReference>
<dbReference type="RefSeq" id="WP_015018978.1">
    <property type="nucleotide sequence ID" value="NC_018719.1"/>
</dbReference>
<name>K0IAT1_NITGG</name>
<dbReference type="InParanoid" id="K0IAT1"/>
<dbReference type="Pfam" id="PF12874">
    <property type="entry name" value="zf-met"/>
    <property type="match status" value="1"/>
</dbReference>
<dbReference type="AlphaFoldDB" id="K0IAT1"/>
<dbReference type="KEGG" id="nga:Ngar_c15060"/>
<dbReference type="EMBL" id="CP002408">
    <property type="protein sequence ID" value="AFU58441.1"/>
    <property type="molecule type" value="Genomic_DNA"/>
</dbReference>
<dbReference type="HOGENOM" id="CLU_154322_0_0_2"/>
<accession>K0IAT1</accession>
<reference evidence="2 3" key="1">
    <citation type="journal article" date="2012" name="Environ. Microbiol.">
        <title>The genome of the ammonia-oxidizing Candidatus Nitrososphaera gargensis: insights into metabolic versatility and environmental adaptations.</title>
        <authorList>
            <person name="Spang A."/>
            <person name="Poehlein A."/>
            <person name="Offre P."/>
            <person name="Zumbragel S."/>
            <person name="Haider S."/>
            <person name="Rychlik N."/>
            <person name="Nowka B."/>
            <person name="Schmeisser C."/>
            <person name="Lebedeva E.V."/>
            <person name="Rattei T."/>
            <person name="Bohm C."/>
            <person name="Schmid M."/>
            <person name="Galushko A."/>
            <person name="Hatzenpichler R."/>
            <person name="Weinmaier T."/>
            <person name="Daniel R."/>
            <person name="Schleper C."/>
            <person name="Spieck E."/>
            <person name="Streit W."/>
            <person name="Wagner M."/>
        </authorList>
    </citation>
    <scope>NUCLEOTIDE SEQUENCE [LARGE SCALE GENOMIC DNA]</scope>
    <source>
        <strain evidence="3">Ga9.2</strain>
    </source>
</reference>